<dbReference type="Proteomes" id="UP000184391">
    <property type="component" value="Unassembled WGS sequence"/>
</dbReference>
<keyword evidence="2" id="KW-1185">Reference proteome</keyword>
<protein>
    <submittedName>
        <fullName evidence="1">Uncharacterized protein</fullName>
    </submittedName>
</protein>
<dbReference type="AlphaFoldDB" id="A0A1M7SA70"/>
<evidence type="ECO:0000313" key="2">
    <source>
        <dbReference type="Proteomes" id="UP000184391"/>
    </source>
</evidence>
<sequence>MGADFIREQSGQPWRKRWNNGVDRLKEPGLFDVQFGAQQRTITADIDPGMSVQAGDELVVQCGSGNAMVCRGQSRIGVVNGLPSDMHTSITECGGVALGIVERVSLFGNSAELRLQ</sequence>
<dbReference type="RefSeq" id="WP_072673827.1">
    <property type="nucleotide sequence ID" value="NZ_FRDF01000006.1"/>
</dbReference>
<dbReference type="STRING" id="198312.SAMN02745193_01278"/>
<evidence type="ECO:0000313" key="1">
    <source>
        <dbReference type="EMBL" id="SHN55162.1"/>
    </source>
</evidence>
<dbReference type="EMBL" id="FRDF01000006">
    <property type="protein sequence ID" value="SHN55162.1"/>
    <property type="molecule type" value="Genomic_DNA"/>
</dbReference>
<accession>A0A1M7SA70</accession>
<organism evidence="1 2">
    <name type="scientific">Erythrobacter sanguineus</name>
    <dbReference type="NCBI Taxonomy" id="198312"/>
    <lineage>
        <taxon>Bacteria</taxon>
        <taxon>Pseudomonadati</taxon>
        <taxon>Pseudomonadota</taxon>
        <taxon>Alphaproteobacteria</taxon>
        <taxon>Sphingomonadales</taxon>
        <taxon>Erythrobacteraceae</taxon>
        <taxon>Erythrobacter/Porphyrobacter group</taxon>
        <taxon>Erythrobacter</taxon>
    </lineage>
</organism>
<dbReference type="OrthoDB" id="7433274at2"/>
<gene>
    <name evidence="1" type="ORF">SAMN02745193_01278</name>
</gene>
<reference evidence="2" key="1">
    <citation type="submission" date="2016-12" db="EMBL/GenBank/DDBJ databases">
        <authorList>
            <person name="Varghese N."/>
            <person name="Submissions S."/>
        </authorList>
    </citation>
    <scope>NUCLEOTIDE SEQUENCE [LARGE SCALE GENOMIC DNA]</scope>
    <source>
        <strain evidence="2">DSM 11032</strain>
    </source>
</reference>
<proteinExistence type="predicted"/>
<name>A0A1M7SA70_9SPHN</name>